<comment type="caution">
    <text evidence="3">The sequence shown here is derived from an EMBL/GenBank/DDBJ whole genome shotgun (WGS) entry which is preliminary data.</text>
</comment>
<evidence type="ECO:0000259" key="2">
    <source>
        <dbReference type="Pfam" id="PF13038"/>
    </source>
</evidence>
<name>A0A9W5TX77_9BACI</name>
<protein>
    <recommendedName>
        <fullName evidence="2">DUF3899 domain-containing protein</fullName>
    </recommendedName>
</protein>
<proteinExistence type="predicted"/>
<dbReference type="Pfam" id="PF13038">
    <property type="entry name" value="DUF3899"/>
    <property type="match status" value="1"/>
</dbReference>
<dbReference type="EMBL" id="BMJD01000013">
    <property type="protein sequence ID" value="GGB42302.1"/>
    <property type="molecule type" value="Genomic_DNA"/>
</dbReference>
<keyword evidence="1" id="KW-1133">Transmembrane helix</keyword>
<feature type="transmembrane region" description="Helical" evidence="1">
    <location>
        <begin position="98"/>
        <end position="121"/>
    </location>
</feature>
<reference evidence="3" key="1">
    <citation type="journal article" date="2014" name="Int. J. Syst. Evol. Microbiol.">
        <title>Complete genome sequence of Corynebacterium casei LMG S-19264T (=DSM 44701T), isolated from a smear-ripened cheese.</title>
        <authorList>
            <consortium name="US DOE Joint Genome Institute (JGI-PGF)"/>
            <person name="Walter F."/>
            <person name="Albersmeier A."/>
            <person name="Kalinowski J."/>
            <person name="Ruckert C."/>
        </authorList>
    </citation>
    <scope>NUCLEOTIDE SEQUENCE</scope>
    <source>
        <strain evidence="3">CGMCC 1.15454</strain>
    </source>
</reference>
<accession>A0A9W5TX77</accession>
<dbReference type="RefSeq" id="WP_159457789.1">
    <property type="nucleotide sequence ID" value="NZ_BMJD01000013.1"/>
</dbReference>
<evidence type="ECO:0000256" key="1">
    <source>
        <dbReference type="SAM" id="Phobius"/>
    </source>
</evidence>
<evidence type="ECO:0000313" key="4">
    <source>
        <dbReference type="Proteomes" id="UP000621492"/>
    </source>
</evidence>
<sequence>MSIIKNKNLFYLVVSILISFILFLLFTTNYSFVNYLNILFYQFLIYLSFCLSLFIIKNRFFDGITYGLRRFRRLITRSDDSFIPTNESTVPSEKVSQLFYQLVMFQTIALFITVVILHLIYFL</sequence>
<dbReference type="InterPro" id="IPR025007">
    <property type="entry name" value="DUF3899"/>
</dbReference>
<organism evidence="3 4">
    <name type="scientific">Lentibacillus populi</name>
    <dbReference type="NCBI Taxonomy" id="1827502"/>
    <lineage>
        <taxon>Bacteria</taxon>
        <taxon>Bacillati</taxon>
        <taxon>Bacillota</taxon>
        <taxon>Bacilli</taxon>
        <taxon>Bacillales</taxon>
        <taxon>Bacillaceae</taxon>
        <taxon>Lentibacillus</taxon>
    </lineage>
</organism>
<evidence type="ECO:0000313" key="3">
    <source>
        <dbReference type="EMBL" id="GGB42302.1"/>
    </source>
</evidence>
<feature type="transmembrane region" description="Helical" evidence="1">
    <location>
        <begin position="9"/>
        <end position="32"/>
    </location>
</feature>
<feature type="transmembrane region" description="Helical" evidence="1">
    <location>
        <begin position="38"/>
        <end position="56"/>
    </location>
</feature>
<gene>
    <name evidence="3" type="ORF">GCM10011409_19810</name>
</gene>
<feature type="domain" description="DUF3899" evidence="2">
    <location>
        <begin position="37"/>
        <end position="116"/>
    </location>
</feature>
<dbReference type="Proteomes" id="UP000621492">
    <property type="component" value="Unassembled WGS sequence"/>
</dbReference>
<keyword evidence="1" id="KW-0812">Transmembrane</keyword>
<keyword evidence="4" id="KW-1185">Reference proteome</keyword>
<reference evidence="3" key="2">
    <citation type="submission" date="2020-09" db="EMBL/GenBank/DDBJ databases">
        <authorList>
            <person name="Sun Q."/>
            <person name="Zhou Y."/>
        </authorList>
    </citation>
    <scope>NUCLEOTIDE SEQUENCE</scope>
    <source>
        <strain evidence="3">CGMCC 1.15454</strain>
    </source>
</reference>
<dbReference type="AlphaFoldDB" id="A0A9W5TX77"/>
<keyword evidence="1" id="KW-0472">Membrane</keyword>